<dbReference type="PANTHER" id="PTHR30514:SF18">
    <property type="entry name" value="RPIR-FAMILY TRANSCRIPTIONAL REGULATOR"/>
    <property type="match status" value="1"/>
</dbReference>
<dbReference type="PROSITE" id="PS51464">
    <property type="entry name" value="SIS"/>
    <property type="match status" value="1"/>
</dbReference>
<dbReference type="InterPro" id="IPR001347">
    <property type="entry name" value="SIS_dom"/>
</dbReference>
<evidence type="ECO:0000313" key="7">
    <source>
        <dbReference type="Proteomes" id="UP000648908"/>
    </source>
</evidence>
<dbReference type="GO" id="GO:0097367">
    <property type="term" value="F:carbohydrate derivative binding"/>
    <property type="evidence" value="ECO:0007669"/>
    <property type="project" value="InterPro"/>
</dbReference>
<dbReference type="PROSITE" id="PS51071">
    <property type="entry name" value="HTH_RPIR"/>
    <property type="match status" value="1"/>
</dbReference>
<keyword evidence="2" id="KW-0238">DNA-binding</keyword>
<organism evidence="6 7">
    <name type="scientific">Szabonella alba</name>
    <dbReference type="NCBI Taxonomy" id="2804194"/>
    <lineage>
        <taxon>Bacteria</taxon>
        <taxon>Pseudomonadati</taxon>
        <taxon>Pseudomonadota</taxon>
        <taxon>Alphaproteobacteria</taxon>
        <taxon>Rhodobacterales</taxon>
        <taxon>Paracoccaceae</taxon>
        <taxon>Szabonella</taxon>
    </lineage>
</organism>
<feature type="domain" description="HTH rpiR-type" evidence="4">
    <location>
        <begin position="27"/>
        <end position="103"/>
    </location>
</feature>
<keyword evidence="3" id="KW-0804">Transcription</keyword>
<evidence type="ECO:0000259" key="5">
    <source>
        <dbReference type="PROSITE" id="PS51464"/>
    </source>
</evidence>
<dbReference type="Pfam" id="PF01380">
    <property type="entry name" value="SIS"/>
    <property type="match status" value="1"/>
</dbReference>
<dbReference type="RefSeq" id="WP_202689963.1">
    <property type="nucleotide sequence ID" value="NZ_JAESVN010000011.1"/>
</dbReference>
<comment type="caution">
    <text evidence="6">The sequence shown here is derived from an EMBL/GenBank/DDBJ whole genome shotgun (WGS) entry which is preliminary data.</text>
</comment>
<dbReference type="CDD" id="cd05013">
    <property type="entry name" value="SIS_RpiR"/>
    <property type="match status" value="1"/>
</dbReference>
<evidence type="ECO:0000256" key="1">
    <source>
        <dbReference type="ARBA" id="ARBA00023015"/>
    </source>
</evidence>
<dbReference type="EMBL" id="JAESVN010000011">
    <property type="protein sequence ID" value="MBL4918984.1"/>
    <property type="molecule type" value="Genomic_DNA"/>
</dbReference>
<dbReference type="SUPFAM" id="SSF53697">
    <property type="entry name" value="SIS domain"/>
    <property type="match status" value="1"/>
</dbReference>
<dbReference type="InterPro" id="IPR047640">
    <property type="entry name" value="RpiR-like"/>
</dbReference>
<sequence>MYFIFQLLRDRNTVESDSIPMVTEQMNDPMAHLAQALPDLPTKLAQAARFMIDNPNQVALDSMRSVSVACGVTSPTMVRLARKIGYDSYDELRADFQKQLLEQGFGPRVAALRASLADEGGGKAGPQIAEVAVRNLKQAQSHLDPAAVVLCAEAIIRAERTFVIGTGSMYWMAGLLKSVAGIAVPGTILTLSGDQTASELVADVGPGDVVLALSFAPYSRQTIEAVAFAKARNAPVFAVTDRRSSPLAALASTVFLAPTDSPHYYPSLVAAFYIVENLLTAIASSRGTATKDRLKAVDDARRLSGAYIF</sequence>
<dbReference type="PANTHER" id="PTHR30514">
    <property type="entry name" value="GLUCOKINASE"/>
    <property type="match status" value="1"/>
</dbReference>
<reference evidence="6" key="1">
    <citation type="submission" date="2021-01" db="EMBL/GenBank/DDBJ databases">
        <title>Tabrizicola alba sp. nov. a motile alkaliphilic bacterium isolated from a soda lake.</title>
        <authorList>
            <person name="Szuroczki S."/>
            <person name="Abbaszade G."/>
            <person name="Schumann P."/>
            <person name="Toth E."/>
        </authorList>
    </citation>
    <scope>NUCLEOTIDE SEQUENCE</scope>
    <source>
        <strain evidence="6">DMG-N-6</strain>
    </source>
</reference>
<protein>
    <submittedName>
        <fullName evidence="6">MurR/RpiR family transcriptional regulator</fullName>
    </submittedName>
</protein>
<dbReference type="Gene3D" id="1.10.10.10">
    <property type="entry name" value="Winged helix-like DNA-binding domain superfamily/Winged helix DNA-binding domain"/>
    <property type="match status" value="1"/>
</dbReference>
<evidence type="ECO:0000256" key="2">
    <source>
        <dbReference type="ARBA" id="ARBA00023125"/>
    </source>
</evidence>
<dbReference type="InterPro" id="IPR035472">
    <property type="entry name" value="RpiR-like_SIS"/>
</dbReference>
<accession>A0A8K0VB60</accession>
<dbReference type="SUPFAM" id="SSF46689">
    <property type="entry name" value="Homeodomain-like"/>
    <property type="match status" value="1"/>
</dbReference>
<dbReference type="GO" id="GO:1901135">
    <property type="term" value="P:carbohydrate derivative metabolic process"/>
    <property type="evidence" value="ECO:0007669"/>
    <property type="project" value="InterPro"/>
</dbReference>
<dbReference type="InterPro" id="IPR046348">
    <property type="entry name" value="SIS_dom_sf"/>
</dbReference>
<dbReference type="InterPro" id="IPR009057">
    <property type="entry name" value="Homeodomain-like_sf"/>
</dbReference>
<name>A0A8K0VB60_9RHOB</name>
<dbReference type="AlphaFoldDB" id="A0A8K0VB60"/>
<gene>
    <name evidence="6" type="ORF">JL811_17305</name>
</gene>
<dbReference type="InterPro" id="IPR036388">
    <property type="entry name" value="WH-like_DNA-bd_sf"/>
</dbReference>
<keyword evidence="7" id="KW-1185">Reference proteome</keyword>
<dbReference type="Gene3D" id="3.40.50.10490">
    <property type="entry name" value="Glucose-6-phosphate isomerase like protein, domain 1"/>
    <property type="match status" value="1"/>
</dbReference>
<dbReference type="Proteomes" id="UP000648908">
    <property type="component" value="Unassembled WGS sequence"/>
</dbReference>
<evidence type="ECO:0000313" key="6">
    <source>
        <dbReference type="EMBL" id="MBL4918984.1"/>
    </source>
</evidence>
<keyword evidence="1" id="KW-0805">Transcription regulation</keyword>
<evidence type="ECO:0000259" key="4">
    <source>
        <dbReference type="PROSITE" id="PS51071"/>
    </source>
</evidence>
<dbReference type="InterPro" id="IPR000281">
    <property type="entry name" value="HTH_RpiR"/>
</dbReference>
<evidence type="ECO:0000256" key="3">
    <source>
        <dbReference type="ARBA" id="ARBA00023163"/>
    </source>
</evidence>
<proteinExistence type="predicted"/>
<feature type="domain" description="SIS" evidence="5">
    <location>
        <begin position="151"/>
        <end position="288"/>
    </location>
</feature>
<dbReference type="GO" id="GO:0003677">
    <property type="term" value="F:DNA binding"/>
    <property type="evidence" value="ECO:0007669"/>
    <property type="project" value="UniProtKB-KW"/>
</dbReference>
<dbReference type="GO" id="GO:0003700">
    <property type="term" value="F:DNA-binding transcription factor activity"/>
    <property type="evidence" value="ECO:0007669"/>
    <property type="project" value="InterPro"/>
</dbReference>